<evidence type="ECO:0000313" key="9">
    <source>
        <dbReference type="EMBL" id="MBD3327666.1"/>
    </source>
</evidence>
<dbReference type="InterPro" id="IPR011833">
    <property type="entry name" value="Glycg_phsphrylas"/>
</dbReference>
<comment type="caution">
    <text evidence="9">The sequence shown here is derived from an EMBL/GenBank/DDBJ whole genome shotgun (WGS) entry which is preliminary data.</text>
</comment>
<comment type="cofactor">
    <cofactor evidence="2 8">
        <name>pyridoxal 5'-phosphate</name>
        <dbReference type="ChEBI" id="CHEBI:597326"/>
    </cofactor>
</comment>
<comment type="function">
    <text evidence="8">Allosteric enzyme that catalyzes the rate-limiting step in glycogen catabolism, the phosphorolytic cleavage of glycogen to produce glucose-1-phosphate, and plays a central role in maintaining cellular and organismal glucose homeostasis.</text>
</comment>
<evidence type="ECO:0000313" key="10">
    <source>
        <dbReference type="Proteomes" id="UP000649604"/>
    </source>
</evidence>
<dbReference type="Pfam" id="PF00343">
    <property type="entry name" value="Phosphorylase"/>
    <property type="match status" value="1"/>
</dbReference>
<name>A0A9D5K0Z8_9BACT</name>
<dbReference type="EC" id="2.4.1.1" evidence="8"/>
<evidence type="ECO:0000256" key="2">
    <source>
        <dbReference type="ARBA" id="ARBA00001933"/>
    </source>
</evidence>
<dbReference type="PANTHER" id="PTHR11468">
    <property type="entry name" value="GLYCOGEN PHOSPHORYLASE"/>
    <property type="match status" value="1"/>
</dbReference>
<keyword evidence="5 8" id="KW-0808">Transferase</keyword>
<proteinExistence type="inferred from homology"/>
<comment type="catalytic activity">
    <reaction evidence="1 8">
        <text>[(1-&gt;4)-alpha-D-glucosyl](n) + phosphate = [(1-&gt;4)-alpha-D-glucosyl](n-1) + alpha-D-glucose 1-phosphate</text>
        <dbReference type="Rhea" id="RHEA:41732"/>
        <dbReference type="Rhea" id="RHEA-COMP:9584"/>
        <dbReference type="Rhea" id="RHEA-COMP:9586"/>
        <dbReference type="ChEBI" id="CHEBI:15444"/>
        <dbReference type="ChEBI" id="CHEBI:43474"/>
        <dbReference type="ChEBI" id="CHEBI:58601"/>
        <dbReference type="EC" id="2.4.1.1"/>
    </reaction>
</comment>
<dbReference type="Gene3D" id="3.40.50.2000">
    <property type="entry name" value="Glycogen Phosphorylase B"/>
    <property type="match status" value="1"/>
</dbReference>
<comment type="similarity">
    <text evidence="3 8">Belongs to the glycogen phosphorylase family.</text>
</comment>
<dbReference type="Proteomes" id="UP000649604">
    <property type="component" value="Unassembled WGS sequence"/>
</dbReference>
<evidence type="ECO:0000256" key="5">
    <source>
        <dbReference type="ARBA" id="ARBA00022679"/>
    </source>
</evidence>
<sequence length="472" mass="55695">MEQNAVDIDQIVQGCIEEKNNEPFINTFVKRLLYTLAKDKYAATERDYYLSAALAVKDYLVARWAKTQQEYYHQDVKRIYYLSMEFLMGRLLGNNLINLRIYETCKQELFEAGFDLEELMEYEPDAGLGNGGLGRLAACFLDSMATLQLPGYGYGIRYEYGIFHQRIKDGFQIEFPDNWLRYQNPWEISRPEFLYPVRFYGEVQRHTHPNGEFHYKWVNADVVMAMAYDTPVCGYGNNTVNTFRLWSAKSSRDFNLQDFNRGDYMQAVEHKSESETITKVLYPEDSTMQGKELRLKQEYFFVSATLQDILRRYDKIHDTVDDLPDKVAVQLNDTHPALAVVEFMRILVDERRVPWERAWEITTQLFAYTNHTILPEAMERWKVSLFQTLLPRHLQFIYEINRRFLDEVWINNPGDHDRLRRMSVIEETPEKQVRMANLCIVGSHSINGVSSLHTDIIKQRTFKDFYELTPHK</sequence>
<evidence type="ECO:0000256" key="3">
    <source>
        <dbReference type="ARBA" id="ARBA00006047"/>
    </source>
</evidence>
<gene>
    <name evidence="9" type="primary">glgP</name>
    <name evidence="9" type="ORF">GF339_23990</name>
</gene>
<accession>A0A9D5K0Z8</accession>
<evidence type="ECO:0000256" key="6">
    <source>
        <dbReference type="ARBA" id="ARBA00022898"/>
    </source>
</evidence>
<evidence type="ECO:0000256" key="4">
    <source>
        <dbReference type="ARBA" id="ARBA00022676"/>
    </source>
</evidence>
<evidence type="ECO:0000256" key="1">
    <source>
        <dbReference type="ARBA" id="ARBA00001275"/>
    </source>
</evidence>
<dbReference type="FunFam" id="3.40.50.2000:FF:000002">
    <property type="entry name" value="Alpha-1,4 glucan phosphorylase"/>
    <property type="match status" value="1"/>
</dbReference>
<dbReference type="GO" id="GO:0008184">
    <property type="term" value="F:glycogen phosphorylase activity"/>
    <property type="evidence" value="ECO:0007669"/>
    <property type="project" value="InterPro"/>
</dbReference>
<evidence type="ECO:0000256" key="8">
    <source>
        <dbReference type="RuleBase" id="RU000587"/>
    </source>
</evidence>
<keyword evidence="4 8" id="KW-0328">Glycosyltransferase</keyword>
<dbReference type="GO" id="GO:0030170">
    <property type="term" value="F:pyridoxal phosphate binding"/>
    <property type="evidence" value="ECO:0007669"/>
    <property type="project" value="InterPro"/>
</dbReference>
<feature type="non-terminal residue" evidence="9">
    <location>
        <position position="472"/>
    </location>
</feature>
<dbReference type="EMBL" id="WJJP01000774">
    <property type="protein sequence ID" value="MBD3327666.1"/>
    <property type="molecule type" value="Genomic_DNA"/>
</dbReference>
<dbReference type="GO" id="GO:0005737">
    <property type="term" value="C:cytoplasm"/>
    <property type="evidence" value="ECO:0007669"/>
    <property type="project" value="TreeGrafter"/>
</dbReference>
<protein>
    <recommendedName>
        <fullName evidence="8">Alpha-1,4 glucan phosphorylase</fullName>
        <ecNumber evidence="8">2.4.1.1</ecNumber>
    </recommendedName>
</protein>
<dbReference type="PANTHER" id="PTHR11468:SF3">
    <property type="entry name" value="GLYCOGEN PHOSPHORYLASE, LIVER FORM"/>
    <property type="match status" value="1"/>
</dbReference>
<organism evidence="9 10">
    <name type="scientific">candidate division KSB3 bacterium</name>
    <dbReference type="NCBI Taxonomy" id="2044937"/>
    <lineage>
        <taxon>Bacteria</taxon>
        <taxon>candidate division KSB3</taxon>
    </lineage>
</organism>
<dbReference type="SUPFAM" id="SSF53756">
    <property type="entry name" value="UDP-Glycosyltransferase/glycogen phosphorylase"/>
    <property type="match status" value="1"/>
</dbReference>
<reference evidence="9" key="1">
    <citation type="submission" date="2019-11" db="EMBL/GenBank/DDBJ databases">
        <title>Microbial mats filling the niche in hypersaline microbial mats.</title>
        <authorList>
            <person name="Wong H.L."/>
            <person name="Macleod F.I."/>
            <person name="White R.A. III"/>
            <person name="Burns B.P."/>
        </authorList>
    </citation>
    <scope>NUCLEOTIDE SEQUENCE</scope>
    <source>
        <strain evidence="9">Rbin_158</strain>
    </source>
</reference>
<keyword evidence="7 8" id="KW-0119">Carbohydrate metabolism</keyword>
<dbReference type="AlphaFoldDB" id="A0A9D5K0Z8"/>
<dbReference type="NCBIfam" id="TIGR02093">
    <property type="entry name" value="P_ylase"/>
    <property type="match status" value="1"/>
</dbReference>
<dbReference type="InterPro" id="IPR000811">
    <property type="entry name" value="Glyco_trans_35"/>
</dbReference>
<dbReference type="GO" id="GO:0005980">
    <property type="term" value="P:glycogen catabolic process"/>
    <property type="evidence" value="ECO:0007669"/>
    <property type="project" value="TreeGrafter"/>
</dbReference>
<evidence type="ECO:0000256" key="7">
    <source>
        <dbReference type="ARBA" id="ARBA00023277"/>
    </source>
</evidence>
<keyword evidence="6 8" id="KW-0663">Pyridoxal phosphate</keyword>